<evidence type="ECO:0000256" key="1">
    <source>
        <dbReference type="ARBA" id="ARBA00004167"/>
    </source>
</evidence>
<reference evidence="7" key="2">
    <citation type="submission" date="2023-03" db="EMBL/GenBank/DDBJ databases">
        <authorList>
            <person name="Zhang Z."/>
        </authorList>
    </citation>
    <scope>NUCLEOTIDE SEQUENCE</scope>
    <source>
        <strain evidence="7">DSA</strain>
    </source>
</reference>
<dbReference type="RefSeq" id="WP_304541831.1">
    <property type="nucleotide sequence ID" value="NZ_JARPTC010000007.1"/>
</dbReference>
<comment type="subcellular location">
    <subcellularLocation>
        <location evidence="1">Membrane</location>
        <topology evidence="1">Single-pass membrane protein</topology>
    </subcellularLocation>
</comment>
<dbReference type="InterPro" id="IPR050739">
    <property type="entry name" value="MFP"/>
</dbReference>
<evidence type="ECO:0000256" key="3">
    <source>
        <dbReference type="ARBA" id="ARBA00022692"/>
    </source>
</evidence>
<evidence type="ECO:0000256" key="5">
    <source>
        <dbReference type="ARBA" id="ARBA00023136"/>
    </source>
</evidence>
<protein>
    <submittedName>
        <fullName evidence="7">NHLP bacteriocin system secretion protein</fullName>
    </submittedName>
</protein>
<keyword evidence="3 6" id="KW-0812">Transmembrane</keyword>
<sequence>MKDDIFRKVSLERLSSPEQLDQLMTVTTPRAWLALAAIGGILFTAILWGIFGSIPTKVQGQGILIKSGGIYNIVHDQSGKITDIRVVAGDTIKRGDVLARTNQPQLVDEINKLKTELGQLQSLNDFQLNQDIKNMGSSLLDFYELSNRVNEARINENSYKNAMLDNMRILQDTKIRLEQDKINEANQQLYVDKLTILFQSNAISESELINATKDLHFMELETRAATSAVRERQESYNASKESYKQAQYAVQLLEKQFESTRVIRIKETEEEIKILQDKLNQSTEIVSQINGRVLEVKVNRGDIIGPETPLFSLEREGSTTKLEVAMYIPAAEGKKVLPGMEAQISPTIVEKEEYGFMQGRVIAVSEYPTTPRHVMLTLGNEELVTQLTGEGAYLEVKIDMTVDSSTVSGYKWSSRQGPPLKINSGTICTGAVIIQQQRPMSMVIPMFKKALSI</sequence>
<dbReference type="PANTHER" id="PTHR30386">
    <property type="entry name" value="MEMBRANE FUSION SUBUNIT OF EMRAB-TOLC MULTIDRUG EFFLUX PUMP"/>
    <property type="match status" value="1"/>
</dbReference>
<comment type="similarity">
    <text evidence="2">Belongs to the membrane fusion protein (MFP) (TC 8.A.1) family.</text>
</comment>
<dbReference type="PANTHER" id="PTHR30386:SF26">
    <property type="entry name" value="TRANSPORT PROTEIN COMB"/>
    <property type="match status" value="1"/>
</dbReference>
<dbReference type="NCBIfam" id="TIGR03794">
    <property type="entry name" value="NHLM_micro_HlyD"/>
    <property type="match status" value="1"/>
</dbReference>
<evidence type="ECO:0000256" key="6">
    <source>
        <dbReference type="SAM" id="Phobius"/>
    </source>
</evidence>
<evidence type="ECO:0000256" key="2">
    <source>
        <dbReference type="ARBA" id="ARBA00009477"/>
    </source>
</evidence>
<evidence type="ECO:0000256" key="4">
    <source>
        <dbReference type="ARBA" id="ARBA00022989"/>
    </source>
</evidence>
<feature type="transmembrane region" description="Helical" evidence="6">
    <location>
        <begin position="31"/>
        <end position="51"/>
    </location>
</feature>
<reference evidence="7" key="1">
    <citation type="journal article" date="2023" name="J. Hazard. Mater.">
        <title>Anaerobic biodegradation of pyrene and benzo[a]pyrene by a new sulfate-reducing Desulforamulus aquiferis strain DSA.</title>
        <authorList>
            <person name="Zhang Z."/>
            <person name="Sun J."/>
            <person name="Gong X."/>
            <person name="Wang C."/>
            <person name="Wang H."/>
        </authorList>
    </citation>
    <scope>NUCLEOTIDE SEQUENCE</scope>
    <source>
        <strain evidence="7">DSA</strain>
    </source>
</reference>
<evidence type="ECO:0000313" key="7">
    <source>
        <dbReference type="EMBL" id="MDO7786741.1"/>
    </source>
</evidence>
<organism evidence="7 8">
    <name type="scientific">Desulforamulus aquiferis</name>
    <dbReference type="NCBI Taxonomy" id="1397668"/>
    <lineage>
        <taxon>Bacteria</taxon>
        <taxon>Bacillati</taxon>
        <taxon>Bacillota</taxon>
        <taxon>Clostridia</taxon>
        <taxon>Eubacteriales</taxon>
        <taxon>Peptococcaceae</taxon>
        <taxon>Desulforamulus</taxon>
    </lineage>
</organism>
<accession>A0AAW7ZCA4</accession>
<keyword evidence="5 6" id="KW-0472">Membrane</keyword>
<keyword evidence="4 6" id="KW-1133">Transmembrane helix</keyword>
<name>A0AAW7ZCA4_9FIRM</name>
<keyword evidence="8" id="KW-1185">Reference proteome</keyword>
<dbReference type="GO" id="GO:0016020">
    <property type="term" value="C:membrane"/>
    <property type="evidence" value="ECO:0007669"/>
    <property type="project" value="UniProtKB-SubCell"/>
</dbReference>
<comment type="caution">
    <text evidence="7">The sequence shown here is derived from an EMBL/GenBank/DDBJ whole genome shotgun (WGS) entry which is preliminary data.</text>
</comment>
<proteinExistence type="inferred from homology"/>
<dbReference type="AlphaFoldDB" id="A0AAW7ZCA4"/>
<gene>
    <name evidence="7" type="ORF">P6N53_05835</name>
</gene>
<dbReference type="InterPro" id="IPR022275">
    <property type="entry name" value="NHPM_bacteriocin_SS_HylD"/>
</dbReference>
<dbReference type="Gene3D" id="2.40.50.100">
    <property type="match status" value="1"/>
</dbReference>
<evidence type="ECO:0000313" key="8">
    <source>
        <dbReference type="Proteomes" id="UP001172911"/>
    </source>
</evidence>
<dbReference type="Proteomes" id="UP001172911">
    <property type="component" value="Unassembled WGS sequence"/>
</dbReference>
<dbReference type="EMBL" id="JARPTC010000007">
    <property type="protein sequence ID" value="MDO7786741.1"/>
    <property type="molecule type" value="Genomic_DNA"/>
</dbReference>